<dbReference type="Pfam" id="PF03810">
    <property type="entry name" value="IBN_N"/>
    <property type="match status" value="1"/>
</dbReference>
<evidence type="ECO:0000256" key="1">
    <source>
        <dbReference type="ARBA" id="ARBA00009466"/>
    </source>
</evidence>
<dbReference type="STRING" id="759272.G0SB02"/>
<feature type="region of interest" description="Disordered" evidence="2">
    <location>
        <begin position="1231"/>
        <end position="1283"/>
    </location>
</feature>
<protein>
    <recommendedName>
        <fullName evidence="3">Importin N-terminal domain-containing protein</fullName>
    </recommendedName>
</protein>
<accession>G0SB02</accession>
<dbReference type="GO" id="GO:0031267">
    <property type="term" value="F:small GTPase binding"/>
    <property type="evidence" value="ECO:0007669"/>
    <property type="project" value="InterPro"/>
</dbReference>
<dbReference type="EMBL" id="GL988044">
    <property type="protein sequence ID" value="EGS19382.1"/>
    <property type="molecule type" value="Genomic_DNA"/>
</dbReference>
<dbReference type="PANTHER" id="PTHR11223:SF3">
    <property type="entry name" value="EXPORTIN-5"/>
    <property type="match status" value="1"/>
</dbReference>
<dbReference type="Pfam" id="PF19273">
    <property type="entry name" value="Exportin-5"/>
    <property type="match status" value="2"/>
</dbReference>
<sequence>MASTIPLNGVAGAAASGNGGGDAILKIHEALKIVYSPQSTNQARQEAQAFLESVKSLPEAPEHGFNLAFNQQDPIVRHYGLSLLEHAVKHRWADYTPELQECLRNYMLRLTKAITDRDPLYLRNKIAQLWVEIAKRAWGASWLDMDAMLVHLWQLPGFVHKLFVLKVLESLSEDIFNSDDVVVALREGALSKACVEIFTPAAILSEEFPNRQKNPEVRFQAEGWLPRITQFIGECLSAGVQSEDVAACAAKALNVLTSVIPWVIPKAISAVNGRGVMCSCLATSSVPVQKAALEALYALYSRSNYTEEEFVDLVVPMYGPEAVDLCRRLYEWSTVDAHDIDEDKYQFAKKFSEMLCCLGNYLDRKFTAIPVGTNVQGFLELLMLVVQSQSLVVSIPILLTWTRILSHRALGPAAVEMPFIGNLLELCSNRLLRYEWLPEDTEDPIYVLLNEDTDTVPERHAFLGNYRRYCCSVIESIVNLQLQGAFTVILNRAEHALNTLYDGQPPLSPANYQKNSMPVLTVDCHATVIEAALKGYDKWKLSRNRTDEDKQTSAALDQYLEKWCTQLLAMKFEDPQIRKRILQLLVNFSTRALESNPSFMLKVLEHILMTWPAPQPEYRVYNDAIKDLQTESMVELQRLASKMPDPLLDVYDQLEAKVKEMIASGTLDEKRQIAYQSFLFIIIHRATRIDQEVRLQRLNAFIEPVKNQWRDEALKQALSSYEGFCQLLGLDKVQKYIAQRQIHQITDWGEVDLDAEGLALQAELEQRQTMLPLRVTKSFLTYSVERLEKNSPPYQASCLLWKDGFPLILPELLKFLSYAHASHSPSNWTLLPAEMQGVVHRVLADRFWQAGISEGSKDDFYARVLGKKNTLEGLASSIRGAVRFVRETCYAILYCMTRLDTHFYGFLELPNPLAEALFADSLYLSSHQVINLLTLSRFLVDHCPLPLREHFLPPILATCFRQMDAKISSEWEKLGQRETVQAAGEELTEEMKAESILRQLTYSAVVMVADVLDPARPEGPSGEAEGLESPAVPPGKFPPLRKFCLMNPSIAVPLLVFCSHAIRMHDGRCCGVVLRVFRSIIPEFSTPEIAKLHHKEHHHHFSGSTGTTAAAGAPFSDGFAIPAATAHEIREFICTEVLKAAIQSLHDPYFVDSQKEIGALIAAILAYYAPLTPTPRAILLSLPSVKPAEVDRTIEYVCKGGVSSRHQRAMVLELLEELKGVSVAEMGKLEKSGASKKKGRSKMAQEFMTPGGGQQPGGQVGGASGQREKTPDLEGVAGMFNEG</sequence>
<dbReference type="SUPFAM" id="SSF48371">
    <property type="entry name" value="ARM repeat"/>
    <property type="match status" value="1"/>
</dbReference>
<dbReference type="GO" id="GO:0005634">
    <property type="term" value="C:nucleus"/>
    <property type="evidence" value="ECO:0007669"/>
    <property type="project" value="TreeGrafter"/>
</dbReference>
<gene>
    <name evidence="4" type="ORF">CTHT_0048410</name>
</gene>
<feature type="compositionally biased region" description="Gly residues" evidence="2">
    <location>
        <begin position="1250"/>
        <end position="1264"/>
    </location>
</feature>
<dbReference type="PROSITE" id="PS50166">
    <property type="entry name" value="IMPORTIN_B_NT"/>
    <property type="match status" value="1"/>
</dbReference>
<dbReference type="eggNOG" id="KOG2020">
    <property type="taxonomic scope" value="Eukaryota"/>
</dbReference>
<comment type="similarity">
    <text evidence="1">Belongs to the exportin family.</text>
</comment>
<dbReference type="RefSeq" id="XP_006695204.1">
    <property type="nucleotide sequence ID" value="XM_006695141.1"/>
</dbReference>
<dbReference type="GO" id="GO:0042565">
    <property type="term" value="C:RNA nuclear export complex"/>
    <property type="evidence" value="ECO:0007669"/>
    <property type="project" value="TreeGrafter"/>
</dbReference>
<dbReference type="InterPro" id="IPR016024">
    <property type="entry name" value="ARM-type_fold"/>
</dbReference>
<evidence type="ECO:0000256" key="2">
    <source>
        <dbReference type="SAM" id="MobiDB-lite"/>
    </source>
</evidence>
<dbReference type="InterPro" id="IPR045065">
    <property type="entry name" value="XPO1/5"/>
</dbReference>
<dbReference type="InterPro" id="IPR011989">
    <property type="entry name" value="ARM-like"/>
</dbReference>
<dbReference type="InterPro" id="IPR045478">
    <property type="entry name" value="Exportin-5_C"/>
</dbReference>
<evidence type="ECO:0000313" key="4">
    <source>
        <dbReference type="EMBL" id="EGS19382.1"/>
    </source>
</evidence>
<dbReference type="GO" id="GO:0006405">
    <property type="term" value="P:RNA export from nucleus"/>
    <property type="evidence" value="ECO:0007669"/>
    <property type="project" value="TreeGrafter"/>
</dbReference>
<dbReference type="OMA" id="IAKRSWG"/>
<organism evidence="5">
    <name type="scientific">Chaetomium thermophilum (strain DSM 1495 / CBS 144.50 / IMI 039719)</name>
    <name type="common">Thermochaetoides thermophila</name>
    <dbReference type="NCBI Taxonomy" id="759272"/>
    <lineage>
        <taxon>Eukaryota</taxon>
        <taxon>Fungi</taxon>
        <taxon>Dikarya</taxon>
        <taxon>Ascomycota</taxon>
        <taxon>Pezizomycotina</taxon>
        <taxon>Sordariomycetes</taxon>
        <taxon>Sordariomycetidae</taxon>
        <taxon>Sordariales</taxon>
        <taxon>Chaetomiaceae</taxon>
        <taxon>Thermochaetoides</taxon>
    </lineage>
</organism>
<dbReference type="InterPro" id="IPR001494">
    <property type="entry name" value="Importin-beta_N"/>
</dbReference>
<dbReference type="GO" id="GO:0005737">
    <property type="term" value="C:cytoplasm"/>
    <property type="evidence" value="ECO:0007669"/>
    <property type="project" value="TreeGrafter"/>
</dbReference>
<dbReference type="Proteomes" id="UP000008066">
    <property type="component" value="Unassembled WGS sequence"/>
</dbReference>
<evidence type="ECO:0000313" key="5">
    <source>
        <dbReference type="Proteomes" id="UP000008066"/>
    </source>
</evidence>
<proteinExistence type="inferred from homology"/>
<dbReference type="HOGENOM" id="CLU_003712_0_0_1"/>
<keyword evidence="5" id="KW-1185">Reference proteome</keyword>
<reference evidence="4 5" key="1">
    <citation type="journal article" date="2011" name="Cell">
        <title>Insight into structure and assembly of the nuclear pore complex by utilizing the genome of a eukaryotic thermophile.</title>
        <authorList>
            <person name="Amlacher S."/>
            <person name="Sarges P."/>
            <person name="Flemming D."/>
            <person name="van Noort V."/>
            <person name="Kunze R."/>
            <person name="Devos D.P."/>
            <person name="Arumugam M."/>
            <person name="Bork P."/>
            <person name="Hurt E."/>
        </authorList>
    </citation>
    <scope>NUCLEOTIDE SEQUENCE [LARGE SCALE GENOMIC DNA]</scope>
    <source>
        <strain evidence="5">DSM 1495 / CBS 144.50 / IMI 039719</strain>
    </source>
</reference>
<name>G0SB02_CHATD</name>
<dbReference type="GO" id="GO:0003723">
    <property type="term" value="F:RNA binding"/>
    <property type="evidence" value="ECO:0007669"/>
    <property type="project" value="TreeGrafter"/>
</dbReference>
<dbReference type="GO" id="GO:0005049">
    <property type="term" value="F:nuclear export signal receptor activity"/>
    <property type="evidence" value="ECO:0007669"/>
    <property type="project" value="InterPro"/>
</dbReference>
<dbReference type="GeneID" id="18258879"/>
<dbReference type="KEGG" id="cthr:CTHT_0048410"/>
<dbReference type="OrthoDB" id="2215036at2759"/>
<dbReference type="Gene3D" id="1.25.10.10">
    <property type="entry name" value="Leucine-rich Repeat Variant"/>
    <property type="match status" value="1"/>
</dbReference>
<dbReference type="GO" id="GO:0006611">
    <property type="term" value="P:protein export from nucleus"/>
    <property type="evidence" value="ECO:0007669"/>
    <property type="project" value="InterPro"/>
</dbReference>
<evidence type="ECO:0000259" key="3">
    <source>
        <dbReference type="PROSITE" id="PS50166"/>
    </source>
</evidence>
<feature type="domain" description="Importin N-terminal" evidence="3">
    <location>
        <begin position="47"/>
        <end position="132"/>
    </location>
</feature>
<dbReference type="PANTHER" id="PTHR11223">
    <property type="entry name" value="EXPORTIN 1/5"/>
    <property type="match status" value="1"/>
</dbReference>